<accession>A0A150GHN6</accession>
<evidence type="ECO:0000313" key="4">
    <source>
        <dbReference type="Proteomes" id="UP000075714"/>
    </source>
</evidence>
<feature type="region of interest" description="Disordered" evidence="2">
    <location>
        <begin position="343"/>
        <end position="366"/>
    </location>
</feature>
<evidence type="ECO:0000256" key="1">
    <source>
        <dbReference type="SAM" id="Coils"/>
    </source>
</evidence>
<gene>
    <name evidence="3" type="ORF">GPECTOR_22g928</name>
</gene>
<keyword evidence="1" id="KW-0175">Coiled coil</keyword>
<dbReference type="Gene3D" id="2.170.270.10">
    <property type="entry name" value="SET domain"/>
    <property type="match status" value="1"/>
</dbReference>
<evidence type="ECO:0000313" key="3">
    <source>
        <dbReference type="EMBL" id="KXZ49334.1"/>
    </source>
</evidence>
<comment type="caution">
    <text evidence="3">The sequence shown here is derived from an EMBL/GenBank/DDBJ whole genome shotgun (WGS) entry which is preliminary data.</text>
</comment>
<evidence type="ECO:0008006" key="5">
    <source>
        <dbReference type="Google" id="ProtNLM"/>
    </source>
</evidence>
<dbReference type="CDD" id="cd08161">
    <property type="entry name" value="SET"/>
    <property type="match status" value="1"/>
</dbReference>
<organism evidence="3 4">
    <name type="scientific">Gonium pectorale</name>
    <name type="common">Green alga</name>
    <dbReference type="NCBI Taxonomy" id="33097"/>
    <lineage>
        <taxon>Eukaryota</taxon>
        <taxon>Viridiplantae</taxon>
        <taxon>Chlorophyta</taxon>
        <taxon>core chlorophytes</taxon>
        <taxon>Chlorophyceae</taxon>
        <taxon>CS clade</taxon>
        <taxon>Chlamydomonadales</taxon>
        <taxon>Volvocaceae</taxon>
        <taxon>Gonium</taxon>
    </lineage>
</organism>
<dbReference type="STRING" id="33097.A0A150GHN6"/>
<protein>
    <recommendedName>
        <fullName evidence="5">SET domain-containing protein</fullName>
    </recommendedName>
</protein>
<dbReference type="Proteomes" id="UP000075714">
    <property type="component" value="Unassembled WGS sequence"/>
</dbReference>
<sequence>MLGQSSVRTKHGECLVKGEFIAIYSGEAFLGSDEQDKLLHLDPRQHWDDPHHPCPWPHRARHASECGRYAIEVRLPKSMAETLGTKVAGGGLYVTAARFGCPASLVNDPRVNIDAPHEDARYHDGGPNVAVVTAEVGGVLPVPLMVAIQDIPGGTHLKLDYGAGYWRVHADEQHAAEALDRAGELADAAAAQAHTERVQADAARAQAAAAMAAVNAAVAQVDAEKRARLEAEARLAVLEAQLAAAKAEQVIGGGGGAGGGPDGHVVPGCSGGAGSGGGEGAPRPTAGKLLARELKGRWARLSASGVRSAGAAREEADAEELQHAAELPGRRQRWAEALERAEEERWRVERESRKLTLSSPSELFSY</sequence>
<dbReference type="OrthoDB" id="550007at2759"/>
<dbReference type="InterPro" id="IPR046341">
    <property type="entry name" value="SET_dom_sf"/>
</dbReference>
<dbReference type="AlphaFoldDB" id="A0A150GHN6"/>
<reference evidence="4" key="1">
    <citation type="journal article" date="2016" name="Nat. Commun.">
        <title>The Gonium pectorale genome demonstrates co-option of cell cycle regulation during the evolution of multicellularity.</title>
        <authorList>
            <person name="Hanschen E.R."/>
            <person name="Marriage T.N."/>
            <person name="Ferris P.J."/>
            <person name="Hamaji T."/>
            <person name="Toyoda A."/>
            <person name="Fujiyama A."/>
            <person name="Neme R."/>
            <person name="Noguchi H."/>
            <person name="Minakuchi Y."/>
            <person name="Suzuki M."/>
            <person name="Kawai-Toyooka H."/>
            <person name="Smith D.R."/>
            <person name="Sparks H."/>
            <person name="Anderson J."/>
            <person name="Bakaric R."/>
            <person name="Luria V."/>
            <person name="Karger A."/>
            <person name="Kirschner M.W."/>
            <person name="Durand P.M."/>
            <person name="Michod R.E."/>
            <person name="Nozaki H."/>
            <person name="Olson B.J."/>
        </authorList>
    </citation>
    <scope>NUCLEOTIDE SEQUENCE [LARGE SCALE GENOMIC DNA]</scope>
    <source>
        <strain evidence="4">NIES-2863</strain>
    </source>
</reference>
<keyword evidence="4" id="KW-1185">Reference proteome</keyword>
<feature type="compositionally biased region" description="Polar residues" evidence="2">
    <location>
        <begin position="355"/>
        <end position="366"/>
    </location>
</feature>
<feature type="coiled-coil region" evidence="1">
    <location>
        <begin position="221"/>
        <end position="248"/>
    </location>
</feature>
<evidence type="ECO:0000256" key="2">
    <source>
        <dbReference type="SAM" id="MobiDB-lite"/>
    </source>
</evidence>
<name>A0A150GHN6_GONPE</name>
<dbReference type="SUPFAM" id="SSF82199">
    <property type="entry name" value="SET domain"/>
    <property type="match status" value="1"/>
</dbReference>
<feature type="region of interest" description="Disordered" evidence="2">
    <location>
        <begin position="255"/>
        <end position="285"/>
    </location>
</feature>
<proteinExistence type="predicted"/>
<dbReference type="EMBL" id="LSYV01000023">
    <property type="protein sequence ID" value="KXZ49334.1"/>
    <property type="molecule type" value="Genomic_DNA"/>
</dbReference>
<feature type="compositionally biased region" description="Basic and acidic residues" evidence="2">
    <location>
        <begin position="343"/>
        <end position="354"/>
    </location>
</feature>
<feature type="compositionally biased region" description="Gly residues" evidence="2">
    <location>
        <begin position="269"/>
        <end position="280"/>
    </location>
</feature>